<organism evidence="6 7">
    <name type="scientific">Porites lobata</name>
    <dbReference type="NCBI Taxonomy" id="104759"/>
    <lineage>
        <taxon>Eukaryota</taxon>
        <taxon>Metazoa</taxon>
        <taxon>Cnidaria</taxon>
        <taxon>Anthozoa</taxon>
        <taxon>Hexacorallia</taxon>
        <taxon>Scleractinia</taxon>
        <taxon>Fungiina</taxon>
        <taxon>Poritidae</taxon>
        <taxon>Porites</taxon>
    </lineage>
</organism>
<proteinExistence type="predicted"/>
<keyword evidence="3" id="KW-0479">Metal-binding</keyword>
<comment type="caution">
    <text evidence="6">The sequence shown here is derived from an EMBL/GenBank/DDBJ whole genome shotgun (WGS) entry which is preliminary data.</text>
</comment>
<evidence type="ECO:0000256" key="2">
    <source>
        <dbReference type="ARBA" id="ARBA00023027"/>
    </source>
</evidence>
<feature type="active site" description="Proton acceptor" evidence="3">
    <location>
        <position position="232"/>
    </location>
</feature>
<dbReference type="InterPro" id="IPR003000">
    <property type="entry name" value="Sirtuin"/>
</dbReference>
<dbReference type="Proteomes" id="UP001159405">
    <property type="component" value="Unassembled WGS sequence"/>
</dbReference>
<name>A0ABN8Q3P6_9CNID</name>
<dbReference type="InterPro" id="IPR050134">
    <property type="entry name" value="NAD-dep_sirtuin_deacylases"/>
</dbReference>
<gene>
    <name evidence="6" type="ORF">PLOB_00001881</name>
</gene>
<feature type="binding site" evidence="3">
    <location>
        <position position="243"/>
    </location>
    <ligand>
        <name>Zn(2+)</name>
        <dbReference type="ChEBI" id="CHEBI:29105"/>
    </ligand>
</feature>
<dbReference type="PANTHER" id="PTHR11085:SF7">
    <property type="entry name" value="NAD-DEPENDENT PROTEIN DEACETYLASE"/>
    <property type="match status" value="1"/>
</dbReference>
<evidence type="ECO:0000313" key="6">
    <source>
        <dbReference type="EMBL" id="CAH3156611.1"/>
    </source>
</evidence>
<dbReference type="SUPFAM" id="SSF52467">
    <property type="entry name" value="DHS-like NAD/FAD-binding domain"/>
    <property type="match status" value="1"/>
</dbReference>
<feature type="binding site" evidence="3">
    <location>
        <position position="269"/>
    </location>
    <ligand>
        <name>Zn(2+)</name>
        <dbReference type="ChEBI" id="CHEBI:29105"/>
    </ligand>
</feature>
<dbReference type="EMBL" id="CALNXK010000105">
    <property type="protein sequence ID" value="CAH3156611.1"/>
    <property type="molecule type" value="Genomic_DNA"/>
</dbReference>
<keyword evidence="3" id="KW-0862">Zinc</keyword>
<feature type="domain" description="Deacetylase sirtuin-type" evidence="5">
    <location>
        <begin position="102"/>
        <end position="371"/>
    </location>
</feature>
<keyword evidence="1" id="KW-0808">Transferase</keyword>
<dbReference type="InterPro" id="IPR026590">
    <property type="entry name" value="Ssirtuin_cat_dom"/>
</dbReference>
<dbReference type="PROSITE" id="PS50305">
    <property type="entry name" value="SIRTUIN"/>
    <property type="match status" value="1"/>
</dbReference>
<evidence type="ECO:0000259" key="5">
    <source>
        <dbReference type="PROSITE" id="PS50305"/>
    </source>
</evidence>
<evidence type="ECO:0000256" key="4">
    <source>
        <dbReference type="SAM" id="MobiDB-lite"/>
    </source>
</evidence>
<sequence>MAASAFLVRTVFMQSTKLQRLPLASPRKTPVRKSASSSPHRTISPVKRPTRKKTNSLSPRHSDTGLVSSFRKLSISSSPHPPSRSKSTSPRKLKSNYVRKISTAAVNSVEDLVNLIKGDKCKNIIVMAGAGISTPSGIPDFRTPGTGLYDNLQKYKIPEPTAIFDLDYFWYDPRPFFCLAKSLYPGNYQPNYVHYFIKMLHDKGLLLRMYTQNIDGLERLADIPATKLVEAHGTFSTASCIRCHKNYDGEQIKKTIMNGDIPRCSSPRCTGVIKPDIVFFGEDLPKRFYSYIVDFPKCDLLLIMGNFTGGEAVEPFAGIASAVDHSTPRLLLNREIVGPFLRRWERRSNDIVLQGDVVEGVKKLVNLLGWSDSMDTIITTASDKWKDHMSSMSTHLTSASEQLAKSIGKTKEGVQKDKVVTSGYENKKCETDASSKAGCGATANGTTNGSGLSPFGTRTFHSLASGFAGKGMLYRTPKNALFVSREGPMRPNSTVRRGPLLPFRYTQRNDLNTQDKSKDFKVIDPSKDLASAGFGLGRRSMGLGCFLAGTTGESSSDDD</sequence>
<evidence type="ECO:0000256" key="3">
    <source>
        <dbReference type="PROSITE-ProRule" id="PRU00236"/>
    </source>
</evidence>
<feature type="binding site" evidence="3">
    <location>
        <position position="240"/>
    </location>
    <ligand>
        <name>Zn(2+)</name>
        <dbReference type="ChEBI" id="CHEBI:29105"/>
    </ligand>
</feature>
<accession>A0ABN8Q3P6</accession>
<dbReference type="PANTHER" id="PTHR11085">
    <property type="entry name" value="NAD-DEPENDENT PROTEIN DEACYLASE SIRTUIN-5, MITOCHONDRIAL-RELATED"/>
    <property type="match status" value="1"/>
</dbReference>
<evidence type="ECO:0000256" key="1">
    <source>
        <dbReference type="ARBA" id="ARBA00022679"/>
    </source>
</evidence>
<feature type="region of interest" description="Disordered" evidence="4">
    <location>
        <begin position="23"/>
        <end position="94"/>
    </location>
</feature>
<dbReference type="Pfam" id="PF02146">
    <property type="entry name" value="SIR2"/>
    <property type="match status" value="1"/>
</dbReference>
<dbReference type="InterPro" id="IPR026591">
    <property type="entry name" value="Sirtuin_cat_small_dom_sf"/>
</dbReference>
<evidence type="ECO:0000313" key="7">
    <source>
        <dbReference type="Proteomes" id="UP001159405"/>
    </source>
</evidence>
<dbReference type="Gene3D" id="3.30.1600.10">
    <property type="entry name" value="SIR2/SIRT2 'Small Domain"/>
    <property type="match status" value="1"/>
</dbReference>
<reference evidence="6 7" key="1">
    <citation type="submission" date="2022-05" db="EMBL/GenBank/DDBJ databases">
        <authorList>
            <consortium name="Genoscope - CEA"/>
            <person name="William W."/>
        </authorList>
    </citation>
    <scope>NUCLEOTIDE SEQUENCE [LARGE SCALE GENOMIC DNA]</scope>
</reference>
<feature type="compositionally biased region" description="Low complexity" evidence="4">
    <location>
        <begin position="72"/>
        <end position="88"/>
    </location>
</feature>
<protein>
    <recommendedName>
        <fullName evidence="5">Deacetylase sirtuin-type domain-containing protein</fullName>
    </recommendedName>
</protein>
<feature type="binding site" evidence="3">
    <location>
        <position position="264"/>
    </location>
    <ligand>
        <name>Zn(2+)</name>
        <dbReference type="ChEBI" id="CHEBI:29105"/>
    </ligand>
</feature>
<dbReference type="CDD" id="cd01408">
    <property type="entry name" value="SIRT1"/>
    <property type="match status" value="1"/>
</dbReference>
<keyword evidence="2" id="KW-0520">NAD</keyword>
<dbReference type="InterPro" id="IPR029035">
    <property type="entry name" value="DHS-like_NAD/FAD-binding_dom"/>
</dbReference>
<keyword evidence="7" id="KW-1185">Reference proteome</keyword>
<dbReference type="Gene3D" id="3.40.50.1220">
    <property type="entry name" value="TPP-binding domain"/>
    <property type="match status" value="1"/>
</dbReference>